<reference evidence="1 2" key="1">
    <citation type="journal article" date="2021" name="Hortic Res">
        <title>Chromosome-scale assembly of the Dendrobium chrysotoxum genome enhances the understanding of orchid evolution.</title>
        <authorList>
            <person name="Zhang Y."/>
            <person name="Zhang G.Q."/>
            <person name="Zhang D."/>
            <person name="Liu X.D."/>
            <person name="Xu X.Y."/>
            <person name="Sun W.H."/>
            <person name="Yu X."/>
            <person name="Zhu X."/>
            <person name="Wang Z.W."/>
            <person name="Zhao X."/>
            <person name="Zhong W.Y."/>
            <person name="Chen H."/>
            <person name="Yin W.L."/>
            <person name="Huang T."/>
            <person name="Niu S.C."/>
            <person name="Liu Z.J."/>
        </authorList>
    </citation>
    <scope>NUCLEOTIDE SEQUENCE [LARGE SCALE GENOMIC DNA]</scope>
    <source>
        <strain evidence="1">Lindl</strain>
    </source>
</reference>
<comment type="caution">
    <text evidence="1">The sequence shown here is derived from an EMBL/GenBank/DDBJ whole genome shotgun (WGS) entry which is preliminary data.</text>
</comment>
<dbReference type="EMBL" id="JAGFBR010000001">
    <property type="protein sequence ID" value="KAH0470482.1"/>
    <property type="molecule type" value="Genomic_DNA"/>
</dbReference>
<keyword evidence="2" id="KW-1185">Reference proteome</keyword>
<accession>A0AAV7HPU9</accession>
<organism evidence="1 2">
    <name type="scientific">Dendrobium chrysotoxum</name>
    <name type="common">Orchid</name>
    <dbReference type="NCBI Taxonomy" id="161865"/>
    <lineage>
        <taxon>Eukaryota</taxon>
        <taxon>Viridiplantae</taxon>
        <taxon>Streptophyta</taxon>
        <taxon>Embryophyta</taxon>
        <taxon>Tracheophyta</taxon>
        <taxon>Spermatophyta</taxon>
        <taxon>Magnoliopsida</taxon>
        <taxon>Liliopsida</taxon>
        <taxon>Asparagales</taxon>
        <taxon>Orchidaceae</taxon>
        <taxon>Epidendroideae</taxon>
        <taxon>Malaxideae</taxon>
        <taxon>Dendrobiinae</taxon>
        <taxon>Dendrobium</taxon>
    </lineage>
</organism>
<evidence type="ECO:0000313" key="1">
    <source>
        <dbReference type="EMBL" id="KAH0470482.1"/>
    </source>
</evidence>
<gene>
    <name evidence="1" type="ORF">IEQ34_000205</name>
</gene>
<protein>
    <submittedName>
        <fullName evidence="1">Uncharacterized protein</fullName>
    </submittedName>
</protein>
<proteinExistence type="predicted"/>
<sequence length="82" mass="9814">MMHEFDHHKDNKALAEWSNREGISLQLAHNGMRIFHDLPIYSSCLPYYPLNSSSRRLEDIKDRIDKPKMLFYSWKILINCSF</sequence>
<dbReference type="Proteomes" id="UP000775213">
    <property type="component" value="Unassembled WGS sequence"/>
</dbReference>
<dbReference type="AlphaFoldDB" id="A0AAV7HPU9"/>
<evidence type="ECO:0000313" key="2">
    <source>
        <dbReference type="Proteomes" id="UP000775213"/>
    </source>
</evidence>
<name>A0AAV7HPU9_DENCH</name>